<dbReference type="InterPro" id="IPR009679">
    <property type="entry name" value="Phage_186_CII-like"/>
</dbReference>
<gene>
    <name evidence="1" type="ORF">HZU75_04310</name>
</gene>
<dbReference type="Pfam" id="PF06892">
    <property type="entry name" value="Phage_CP76"/>
    <property type="match status" value="1"/>
</dbReference>
<dbReference type="AlphaFoldDB" id="A0A7D5V8R9"/>
<organism evidence="1 2">
    <name type="scientific">Chitinibacter fontanus</name>
    <dbReference type="NCBI Taxonomy" id="1737446"/>
    <lineage>
        <taxon>Bacteria</taxon>
        <taxon>Pseudomonadati</taxon>
        <taxon>Pseudomonadota</taxon>
        <taxon>Betaproteobacteria</taxon>
        <taxon>Neisseriales</taxon>
        <taxon>Chitinibacteraceae</taxon>
        <taxon>Chitinibacter</taxon>
    </lineage>
</organism>
<protein>
    <submittedName>
        <fullName evidence="1">Phage regulatory CII family protein</fullName>
    </submittedName>
</protein>
<dbReference type="Proteomes" id="UP000510822">
    <property type="component" value="Chromosome"/>
</dbReference>
<keyword evidence="2" id="KW-1185">Reference proteome</keyword>
<dbReference type="RefSeq" id="WP_180307948.1">
    <property type="nucleotide sequence ID" value="NZ_CP058952.1"/>
</dbReference>
<name>A0A7D5V8R9_9NEIS</name>
<evidence type="ECO:0000313" key="1">
    <source>
        <dbReference type="EMBL" id="QLI80814.1"/>
    </source>
</evidence>
<accession>A0A7D5V8R9</accession>
<reference evidence="1 2" key="1">
    <citation type="journal article" date="2016" name="Int. J. Syst. Evol. Microbiol.">
        <title>Chitinibacter fontanus sp. nov., isolated from a spring.</title>
        <authorList>
            <person name="Sheu S.Y."/>
            <person name="Li Y.S."/>
            <person name="Young C.C."/>
            <person name="Chen W.M."/>
        </authorList>
    </citation>
    <scope>NUCLEOTIDE SEQUENCE [LARGE SCALE GENOMIC DNA]</scope>
    <source>
        <strain evidence="1 2">STM-7</strain>
    </source>
</reference>
<dbReference type="KEGG" id="cfon:HZU75_04310"/>
<dbReference type="GO" id="GO:0003677">
    <property type="term" value="F:DNA binding"/>
    <property type="evidence" value="ECO:0007669"/>
    <property type="project" value="InterPro"/>
</dbReference>
<sequence>MYHIDRTVSLEEAARADCALWRGGQESLSLSVTGSPQTLRHKLTGHNRAILGVQDAVSLMELTGGRNLIAAMASQLGGLYVPMPAFDAVQDNEDLMLAFMSTSTQLGELARKAQAAVSNDGVVDMQERAALIKSAHELNAKVMHYLALLDRVYGDAEVQAELRAEALAGEGKR</sequence>
<proteinExistence type="predicted"/>
<evidence type="ECO:0000313" key="2">
    <source>
        <dbReference type="Proteomes" id="UP000510822"/>
    </source>
</evidence>
<dbReference type="EMBL" id="CP058952">
    <property type="protein sequence ID" value="QLI80814.1"/>
    <property type="molecule type" value="Genomic_DNA"/>
</dbReference>